<protein>
    <submittedName>
        <fullName evidence="1">Uncharacterized protein</fullName>
    </submittedName>
</protein>
<sequence length="955" mass="105900">MGSLSLESDATIYHLLEKAVHSSPQRGIDIYAPGSTGESFHISYRDLFHKALQNGDAIRAIPGIRPESILLLHFDNHLDGLVWFWSVVCAGYVPALSPPFVNNLEQHRKHLTHLKRLLNDPIILTTDKFVPYIRENSDGMRIESINTPQFSCIQRSTRYSNLASRGPGNQDAKKAAVLMLTSGSSGFAKAVCLRNSQIIAAIRGKIACHKTTSEDVFFNWINVDHVANLVEVHLHALYLNARQVHAHAADLIPSPLKFLSLIDEHRVTFSFAPNFFLANLARTLQGSCEIPTIHGARPDLSCLKCITSGGEALVVNTCIALASALEVYGAPKNTFVPGFGMTETCAGCIHNNNFPEYDVQHDLQFAALGVCHADIEMRVVTRDDATDSMVPAQPGVVGQLHLRGRKVFSEYYNDEKSTQAAFSADGWFITGDLALIDVSGMLHLAGREDNAVNINGVKHNITDLQAALDMANLPGVEPSYTVVFGHRPPHHDTEVVSVVYIPAFLPEDGPARFAASSAIETTVLLQCSAKPYRVIPLSKENLQKTSLGKLSPARIRKMFDAGDFSEQEELNAKLLNEYVASLSYMDGEGADGIEATHTEASIRQALSETMDVPSTDLRLDMGVLQMGVNSMQLIQFKKRVQELLSINDIPIITILTKPTIRQLAAAIDERVTESSKRYDPVVVMNAAGSGTPLWLIHPGAGEVLVYLNLAKYFAEERPVYAIRARGFDGEPFFDSVEECIETYTNAVRRVQPEGPYCILGYSFGSMFAFEIAKRLRTDGCEISFLGVLNLPPHIKQRIRQLNMITAVLTLALFLDLVKDDDPETFLPNMEKMSYDDVLDEILENRAPKGRMKELALDRAKLLRWAEVSNALHEMAWNYEPTGIVDCIDVFVAHPLKAVASNREDWFAQQVSQWVYFSKSLPRFHEADGEHFSMISAEHVHSFQEKLKAAMRARGA</sequence>
<evidence type="ECO:0000313" key="2">
    <source>
        <dbReference type="Proteomes" id="UP001143910"/>
    </source>
</evidence>
<organism evidence="1 2">
    <name type="scientific">Zarea fungicola</name>
    <dbReference type="NCBI Taxonomy" id="93591"/>
    <lineage>
        <taxon>Eukaryota</taxon>
        <taxon>Fungi</taxon>
        <taxon>Dikarya</taxon>
        <taxon>Ascomycota</taxon>
        <taxon>Pezizomycotina</taxon>
        <taxon>Sordariomycetes</taxon>
        <taxon>Hypocreomycetidae</taxon>
        <taxon>Hypocreales</taxon>
        <taxon>Cordycipitaceae</taxon>
        <taxon>Zarea</taxon>
    </lineage>
</organism>
<evidence type="ECO:0000313" key="1">
    <source>
        <dbReference type="EMBL" id="KAJ2982101.1"/>
    </source>
</evidence>
<accession>A0ACC1NU60</accession>
<keyword evidence="2" id="KW-1185">Reference proteome</keyword>
<dbReference type="Proteomes" id="UP001143910">
    <property type="component" value="Unassembled WGS sequence"/>
</dbReference>
<reference evidence="1" key="1">
    <citation type="submission" date="2022-08" db="EMBL/GenBank/DDBJ databases">
        <title>Genome Sequence of Lecanicillium fungicola.</title>
        <authorList>
            <person name="Buettner E."/>
        </authorList>
    </citation>
    <scope>NUCLEOTIDE SEQUENCE</scope>
    <source>
        <strain evidence="1">Babe33</strain>
    </source>
</reference>
<dbReference type="EMBL" id="JANJQO010000094">
    <property type="protein sequence ID" value="KAJ2982101.1"/>
    <property type="molecule type" value="Genomic_DNA"/>
</dbReference>
<gene>
    <name evidence="1" type="ORF">NQ176_g1613</name>
</gene>
<name>A0ACC1NU60_9HYPO</name>
<comment type="caution">
    <text evidence="1">The sequence shown here is derived from an EMBL/GenBank/DDBJ whole genome shotgun (WGS) entry which is preliminary data.</text>
</comment>
<proteinExistence type="predicted"/>